<comment type="subcellular location">
    <subcellularLocation>
        <location evidence="1">Cell membrane</location>
        <topology evidence="1">Multi-pass membrane protein</topology>
    </subcellularLocation>
</comment>
<feature type="transmembrane region" description="Helical" evidence="6">
    <location>
        <begin position="17"/>
        <end position="41"/>
    </location>
</feature>
<dbReference type="GO" id="GO:0005886">
    <property type="term" value="C:plasma membrane"/>
    <property type="evidence" value="ECO:0007669"/>
    <property type="project" value="UniProtKB-SubCell"/>
</dbReference>
<keyword evidence="5 6" id="KW-0472">Membrane</keyword>
<evidence type="ECO:0000256" key="6">
    <source>
        <dbReference type="SAM" id="Phobius"/>
    </source>
</evidence>
<keyword evidence="9" id="KW-1185">Reference proteome</keyword>
<feature type="transmembrane region" description="Helical" evidence="6">
    <location>
        <begin position="88"/>
        <end position="115"/>
    </location>
</feature>
<dbReference type="Pfam" id="PF02687">
    <property type="entry name" value="FtsX"/>
    <property type="match status" value="1"/>
</dbReference>
<keyword evidence="4 6" id="KW-1133">Transmembrane helix</keyword>
<evidence type="ECO:0000256" key="4">
    <source>
        <dbReference type="ARBA" id="ARBA00022989"/>
    </source>
</evidence>
<accession>A0A937KDP6</accession>
<evidence type="ECO:0000256" key="3">
    <source>
        <dbReference type="ARBA" id="ARBA00022692"/>
    </source>
</evidence>
<evidence type="ECO:0000256" key="1">
    <source>
        <dbReference type="ARBA" id="ARBA00004651"/>
    </source>
</evidence>
<feature type="transmembrane region" description="Helical" evidence="6">
    <location>
        <begin position="47"/>
        <end position="67"/>
    </location>
</feature>
<keyword evidence="2" id="KW-1003">Cell membrane</keyword>
<evidence type="ECO:0000313" key="8">
    <source>
        <dbReference type="EMBL" id="MBL6446285.1"/>
    </source>
</evidence>
<protein>
    <submittedName>
        <fullName evidence="8">FtsX-like permease family protein</fullName>
    </submittedName>
</protein>
<feature type="transmembrane region" description="Helical" evidence="6">
    <location>
        <begin position="135"/>
        <end position="158"/>
    </location>
</feature>
<dbReference type="AlphaFoldDB" id="A0A937KDP6"/>
<comment type="caution">
    <text evidence="8">The sequence shown here is derived from an EMBL/GenBank/DDBJ whole genome shotgun (WGS) entry which is preliminary data.</text>
</comment>
<organism evidence="8 9">
    <name type="scientific">Fulvivirga marina</name>
    <dbReference type="NCBI Taxonomy" id="2494733"/>
    <lineage>
        <taxon>Bacteria</taxon>
        <taxon>Pseudomonadati</taxon>
        <taxon>Bacteroidota</taxon>
        <taxon>Cytophagia</taxon>
        <taxon>Cytophagales</taxon>
        <taxon>Fulvivirgaceae</taxon>
        <taxon>Fulvivirga</taxon>
    </lineage>
</organism>
<keyword evidence="3 6" id="KW-0812">Transmembrane</keyword>
<evidence type="ECO:0000256" key="2">
    <source>
        <dbReference type="ARBA" id="ARBA00022475"/>
    </source>
</evidence>
<evidence type="ECO:0000313" key="9">
    <source>
        <dbReference type="Proteomes" id="UP000614216"/>
    </source>
</evidence>
<gene>
    <name evidence="8" type="ORF">JMN32_08195</name>
</gene>
<dbReference type="Proteomes" id="UP000614216">
    <property type="component" value="Unassembled WGS sequence"/>
</dbReference>
<evidence type="ECO:0000256" key="5">
    <source>
        <dbReference type="ARBA" id="ARBA00023136"/>
    </source>
</evidence>
<name>A0A937KDP6_9BACT</name>
<proteinExistence type="predicted"/>
<dbReference type="RefSeq" id="WP_202855822.1">
    <property type="nucleotide sequence ID" value="NZ_JAEUGD010000023.1"/>
</dbReference>
<dbReference type="EMBL" id="JAEUGD010000023">
    <property type="protein sequence ID" value="MBL6446285.1"/>
    <property type="molecule type" value="Genomic_DNA"/>
</dbReference>
<feature type="domain" description="ABC3 transporter permease C-terminal" evidence="7">
    <location>
        <begin position="49"/>
        <end position="161"/>
    </location>
</feature>
<dbReference type="InterPro" id="IPR003838">
    <property type="entry name" value="ABC3_permease_C"/>
</dbReference>
<sequence>MFWNHCIISLRKLRQHILFYIVSISVSAIGFACLISSFVLFKTYGQVSVFMVGIAVTIFASNSVNSISYKYSIKEVSIRKLLGADSLAIYKLILTESFILSVLALLFSLIALDLAPLKGVFSFNLKYNLSSFGDLVFAFVCVLVVSITTVIFPGYRLVKADIISHLKKN</sequence>
<evidence type="ECO:0000259" key="7">
    <source>
        <dbReference type="Pfam" id="PF02687"/>
    </source>
</evidence>
<reference evidence="8" key="1">
    <citation type="submission" date="2021-01" db="EMBL/GenBank/DDBJ databases">
        <title>Fulvivirga kasyanovii gen. nov., sp nov., a novel member of the phylum Bacteroidetes isolated from seawater in a mussel farm.</title>
        <authorList>
            <person name="Zhao L.-H."/>
            <person name="Wang Z.-J."/>
        </authorList>
    </citation>
    <scope>NUCLEOTIDE SEQUENCE</scope>
    <source>
        <strain evidence="8">29W222</strain>
    </source>
</reference>